<accession>A0A0A9HA15</accession>
<reference evidence="1" key="1">
    <citation type="submission" date="2014-09" db="EMBL/GenBank/DDBJ databases">
        <authorList>
            <person name="Magalhaes I.L.F."/>
            <person name="Oliveira U."/>
            <person name="Santos F.R."/>
            <person name="Vidigal T.H.D.A."/>
            <person name="Brescovit A.D."/>
            <person name="Santos A.J."/>
        </authorList>
    </citation>
    <scope>NUCLEOTIDE SEQUENCE</scope>
    <source>
        <tissue evidence="1">Shoot tissue taken approximately 20 cm above the soil surface</tissue>
    </source>
</reference>
<evidence type="ECO:0000313" key="1">
    <source>
        <dbReference type="EMBL" id="JAE29758.1"/>
    </source>
</evidence>
<dbReference type="AlphaFoldDB" id="A0A0A9HA15"/>
<name>A0A0A9HA15_ARUDO</name>
<protein>
    <submittedName>
        <fullName evidence="1">Uncharacterized protein</fullName>
    </submittedName>
</protein>
<dbReference type="EMBL" id="GBRH01168138">
    <property type="protein sequence ID" value="JAE29758.1"/>
    <property type="molecule type" value="Transcribed_RNA"/>
</dbReference>
<sequence>MLFAQTKTALNVDAKSMGSIVKKRWHSETN</sequence>
<reference evidence="1" key="2">
    <citation type="journal article" date="2015" name="Data Brief">
        <title>Shoot transcriptome of the giant reed, Arundo donax.</title>
        <authorList>
            <person name="Barrero R.A."/>
            <person name="Guerrero F.D."/>
            <person name="Moolhuijzen P."/>
            <person name="Goolsby J.A."/>
            <person name="Tidwell J."/>
            <person name="Bellgard S.E."/>
            <person name="Bellgard M.I."/>
        </authorList>
    </citation>
    <scope>NUCLEOTIDE SEQUENCE</scope>
    <source>
        <tissue evidence="1">Shoot tissue taken approximately 20 cm above the soil surface</tissue>
    </source>
</reference>
<organism evidence="1">
    <name type="scientific">Arundo donax</name>
    <name type="common">Giant reed</name>
    <name type="synonym">Donax arundinaceus</name>
    <dbReference type="NCBI Taxonomy" id="35708"/>
    <lineage>
        <taxon>Eukaryota</taxon>
        <taxon>Viridiplantae</taxon>
        <taxon>Streptophyta</taxon>
        <taxon>Embryophyta</taxon>
        <taxon>Tracheophyta</taxon>
        <taxon>Spermatophyta</taxon>
        <taxon>Magnoliopsida</taxon>
        <taxon>Liliopsida</taxon>
        <taxon>Poales</taxon>
        <taxon>Poaceae</taxon>
        <taxon>PACMAD clade</taxon>
        <taxon>Arundinoideae</taxon>
        <taxon>Arundineae</taxon>
        <taxon>Arundo</taxon>
    </lineage>
</organism>
<proteinExistence type="predicted"/>